<evidence type="ECO:0000256" key="1">
    <source>
        <dbReference type="SAM" id="Phobius"/>
    </source>
</evidence>
<evidence type="ECO:0000313" key="2">
    <source>
        <dbReference type="EMBL" id="HDS10472.1"/>
    </source>
</evidence>
<keyword evidence="1" id="KW-1133">Transmembrane helix</keyword>
<keyword evidence="1" id="KW-0812">Transmembrane</keyword>
<dbReference type="EMBL" id="DSDY01000083">
    <property type="protein sequence ID" value="HDS10472.1"/>
    <property type="molecule type" value="Genomic_DNA"/>
</dbReference>
<accession>A0A7C1IHY6</accession>
<comment type="caution">
    <text evidence="2">The sequence shown here is derived from an EMBL/GenBank/DDBJ whole genome shotgun (WGS) entry which is preliminary data.</text>
</comment>
<keyword evidence="1" id="KW-0472">Membrane</keyword>
<gene>
    <name evidence="2" type="ORF">ENO04_02455</name>
</gene>
<dbReference type="AlphaFoldDB" id="A0A7C1IHY6"/>
<name>A0A7C1IHY6_9CREN</name>
<reference evidence="2" key="1">
    <citation type="journal article" date="2020" name="mSystems">
        <title>Genome- and Community-Level Interaction Insights into Carbon Utilization and Element Cycling Functions of Hydrothermarchaeota in Hydrothermal Sediment.</title>
        <authorList>
            <person name="Zhou Z."/>
            <person name="Liu Y."/>
            <person name="Xu W."/>
            <person name="Pan J."/>
            <person name="Luo Z.H."/>
            <person name="Li M."/>
        </authorList>
    </citation>
    <scope>NUCLEOTIDE SEQUENCE [LARGE SCALE GENOMIC DNA]</scope>
    <source>
        <strain evidence="2">SpSt-123</strain>
    </source>
</reference>
<protein>
    <submittedName>
        <fullName evidence="2">Uncharacterized protein</fullName>
    </submittedName>
</protein>
<proteinExistence type="predicted"/>
<feature type="transmembrane region" description="Helical" evidence="1">
    <location>
        <begin position="169"/>
        <end position="189"/>
    </location>
</feature>
<organism evidence="2">
    <name type="scientific">Fervidicoccus fontis</name>
    <dbReference type="NCBI Taxonomy" id="683846"/>
    <lineage>
        <taxon>Archaea</taxon>
        <taxon>Thermoproteota</taxon>
        <taxon>Thermoprotei</taxon>
        <taxon>Fervidicoccales</taxon>
        <taxon>Fervidicoccaceae</taxon>
        <taxon>Fervidicoccus</taxon>
    </lineage>
</organism>
<sequence>MHELKYEVYVYDQNNNLINSGYIELRVTASYDLTSTGIVNYAINIQGVRPPRPVMEKAITYPNISIFTMNNTVVQHLLKERWYNDSICAYRYIDTFPYSFPNGQIVKAVITECLAVQGGNIYLKYDEKTGILLEKSLSFYTGGEVYLLQLQLVTPVDGMSFLNFDKEKIAIFQLVAFIISISSAITYFLRDKYRIM</sequence>